<evidence type="ECO:0000256" key="5">
    <source>
        <dbReference type="ARBA" id="ARBA00022741"/>
    </source>
</evidence>
<dbReference type="PROSITE" id="PS50011">
    <property type="entry name" value="PROTEIN_KINASE_DOM"/>
    <property type="match status" value="1"/>
</dbReference>
<evidence type="ECO:0000256" key="1">
    <source>
        <dbReference type="ARBA" id="ARBA00008867"/>
    </source>
</evidence>
<feature type="domain" description="Protein kinase" evidence="13">
    <location>
        <begin position="247"/>
        <end position="527"/>
    </location>
</feature>
<evidence type="ECO:0000256" key="11">
    <source>
        <dbReference type="PROSITE-ProRule" id="PRU10141"/>
    </source>
</evidence>
<reference evidence="14 15" key="1">
    <citation type="submission" date="2024-01" db="EMBL/GenBank/DDBJ databases">
        <authorList>
            <person name="Alioto T."/>
            <person name="Alioto T."/>
            <person name="Gomez Garrido J."/>
        </authorList>
    </citation>
    <scope>NUCLEOTIDE SEQUENCE [LARGE SCALE GENOMIC DNA]</scope>
</reference>
<evidence type="ECO:0000256" key="7">
    <source>
        <dbReference type="ARBA" id="ARBA00022840"/>
    </source>
</evidence>
<dbReference type="InterPro" id="IPR006796">
    <property type="entry name" value="Dickkopf_N"/>
</dbReference>
<keyword evidence="15" id="KW-1185">Reference proteome</keyword>
<dbReference type="CDD" id="cd23274">
    <property type="entry name" value="Dkk3_Cys2"/>
    <property type="match status" value="1"/>
</dbReference>
<dbReference type="GO" id="GO:0005576">
    <property type="term" value="C:extracellular region"/>
    <property type="evidence" value="ECO:0007669"/>
    <property type="project" value="InterPro"/>
</dbReference>
<dbReference type="PROSITE" id="PS00107">
    <property type="entry name" value="PROTEIN_KINASE_ATP"/>
    <property type="match status" value="1"/>
</dbReference>
<evidence type="ECO:0000256" key="3">
    <source>
        <dbReference type="ARBA" id="ARBA00022527"/>
    </source>
</evidence>
<dbReference type="GO" id="GO:0005737">
    <property type="term" value="C:cytoplasm"/>
    <property type="evidence" value="ECO:0007669"/>
    <property type="project" value="TreeGrafter"/>
</dbReference>
<dbReference type="SUPFAM" id="SSF56112">
    <property type="entry name" value="Protein kinase-like (PK-like)"/>
    <property type="match status" value="1"/>
</dbReference>
<protein>
    <recommendedName>
        <fullName evidence="2">dual-specificity kinase</fullName>
        <ecNumber evidence="2">2.7.12.1</ecNumber>
    </recommendedName>
</protein>
<dbReference type="GO" id="GO:0005524">
    <property type="term" value="F:ATP binding"/>
    <property type="evidence" value="ECO:0007669"/>
    <property type="project" value="UniProtKB-UniRule"/>
</dbReference>
<feature type="region of interest" description="Disordered" evidence="12">
    <location>
        <begin position="140"/>
        <end position="168"/>
    </location>
</feature>
<dbReference type="SMART" id="SM00220">
    <property type="entry name" value="S_TKc"/>
    <property type="match status" value="1"/>
</dbReference>
<comment type="caution">
    <text evidence="14">The sequence shown here is derived from an EMBL/GenBank/DDBJ whole genome shotgun (WGS) entry which is preliminary data.</text>
</comment>
<keyword evidence="6 14" id="KW-0418">Kinase</keyword>
<comment type="similarity">
    <text evidence="1">Belongs to the protein kinase superfamily. CMGC Ser/Thr protein kinase family. MNB/DYRK subfamily.</text>
</comment>
<dbReference type="PANTHER" id="PTHR24058:SF22">
    <property type="entry name" value="DUAL SPECIFICITY TYROSINE-PHOSPHORYLATION-REGULATED KINASE 4"/>
    <property type="match status" value="1"/>
</dbReference>
<keyword evidence="4" id="KW-0808">Transferase</keyword>
<dbReference type="EMBL" id="CAWUFR010000145">
    <property type="protein sequence ID" value="CAK6969947.1"/>
    <property type="molecule type" value="Genomic_DNA"/>
</dbReference>
<dbReference type="GO" id="GO:0005634">
    <property type="term" value="C:nucleus"/>
    <property type="evidence" value="ECO:0007669"/>
    <property type="project" value="TreeGrafter"/>
</dbReference>
<comment type="catalytic activity">
    <reaction evidence="9">
        <text>L-threonyl-[protein] + ATP = O-phospho-L-threonyl-[protein] + ADP + H(+)</text>
        <dbReference type="Rhea" id="RHEA:46608"/>
        <dbReference type="Rhea" id="RHEA-COMP:11060"/>
        <dbReference type="Rhea" id="RHEA-COMP:11605"/>
        <dbReference type="ChEBI" id="CHEBI:15378"/>
        <dbReference type="ChEBI" id="CHEBI:30013"/>
        <dbReference type="ChEBI" id="CHEBI:30616"/>
        <dbReference type="ChEBI" id="CHEBI:61977"/>
        <dbReference type="ChEBI" id="CHEBI:456216"/>
        <dbReference type="EC" id="2.7.12.1"/>
    </reaction>
</comment>
<dbReference type="Gene3D" id="3.30.10.30">
    <property type="entry name" value="DYRK"/>
    <property type="match status" value="1"/>
</dbReference>
<dbReference type="PROSITE" id="PS00108">
    <property type="entry name" value="PROTEIN_KINASE_ST"/>
    <property type="match status" value="1"/>
</dbReference>
<dbReference type="GO" id="GO:0004712">
    <property type="term" value="F:protein serine/threonine/tyrosine kinase activity"/>
    <property type="evidence" value="ECO:0007669"/>
    <property type="project" value="UniProtKB-EC"/>
</dbReference>
<feature type="compositionally biased region" description="Basic and acidic residues" evidence="12">
    <location>
        <begin position="155"/>
        <end position="168"/>
    </location>
</feature>
<dbReference type="Pfam" id="PF00069">
    <property type="entry name" value="Pkinase"/>
    <property type="match status" value="1"/>
</dbReference>
<comment type="catalytic activity">
    <reaction evidence="10">
        <text>L-tyrosyl-[protein] + ATP = O-phospho-L-tyrosyl-[protein] + ADP + H(+)</text>
        <dbReference type="Rhea" id="RHEA:10596"/>
        <dbReference type="Rhea" id="RHEA-COMP:10136"/>
        <dbReference type="Rhea" id="RHEA-COMP:20101"/>
        <dbReference type="ChEBI" id="CHEBI:15378"/>
        <dbReference type="ChEBI" id="CHEBI:30616"/>
        <dbReference type="ChEBI" id="CHEBI:46858"/>
        <dbReference type="ChEBI" id="CHEBI:61978"/>
        <dbReference type="ChEBI" id="CHEBI:456216"/>
        <dbReference type="EC" id="2.7.12.1"/>
    </reaction>
</comment>
<dbReference type="AlphaFoldDB" id="A0AAV1PHG5"/>
<dbReference type="InterPro" id="IPR000719">
    <property type="entry name" value="Prot_kinase_dom"/>
</dbReference>
<dbReference type="InterPro" id="IPR042521">
    <property type="entry name" value="DYRK"/>
</dbReference>
<dbReference type="InterPro" id="IPR017441">
    <property type="entry name" value="Protein_kinase_ATP_BS"/>
</dbReference>
<name>A0AAV1PHG5_SCOSC</name>
<dbReference type="Proteomes" id="UP001314229">
    <property type="component" value="Unassembled WGS sequence"/>
</dbReference>
<evidence type="ECO:0000256" key="6">
    <source>
        <dbReference type="ARBA" id="ARBA00022777"/>
    </source>
</evidence>
<dbReference type="GO" id="GO:0004674">
    <property type="term" value="F:protein serine/threonine kinase activity"/>
    <property type="evidence" value="ECO:0007669"/>
    <property type="project" value="UniProtKB-KW"/>
</dbReference>
<dbReference type="Pfam" id="PF04706">
    <property type="entry name" value="Dickkopf_N"/>
    <property type="match status" value="1"/>
</dbReference>
<evidence type="ECO:0000256" key="12">
    <source>
        <dbReference type="SAM" id="MobiDB-lite"/>
    </source>
</evidence>
<dbReference type="InterPro" id="IPR047300">
    <property type="entry name" value="Dkk3_Cys2"/>
</dbReference>
<keyword evidence="3" id="KW-0723">Serine/threonine-protein kinase</keyword>
<dbReference type="InterPro" id="IPR011009">
    <property type="entry name" value="Kinase-like_dom_sf"/>
</dbReference>
<proteinExistence type="inferred from homology"/>
<keyword evidence="5 11" id="KW-0547">Nucleotide-binding</keyword>
<dbReference type="InterPro" id="IPR050494">
    <property type="entry name" value="Ser_Thr_dual-spec_kinase"/>
</dbReference>
<comment type="catalytic activity">
    <reaction evidence="8">
        <text>L-seryl-[protein] + ATP = O-phospho-L-seryl-[protein] + ADP + H(+)</text>
        <dbReference type="Rhea" id="RHEA:17989"/>
        <dbReference type="Rhea" id="RHEA-COMP:9863"/>
        <dbReference type="Rhea" id="RHEA-COMP:11604"/>
        <dbReference type="ChEBI" id="CHEBI:15378"/>
        <dbReference type="ChEBI" id="CHEBI:29999"/>
        <dbReference type="ChEBI" id="CHEBI:30616"/>
        <dbReference type="ChEBI" id="CHEBI:83421"/>
        <dbReference type="ChEBI" id="CHEBI:456216"/>
        <dbReference type="EC" id="2.7.12.1"/>
    </reaction>
</comment>
<evidence type="ECO:0000256" key="2">
    <source>
        <dbReference type="ARBA" id="ARBA00013203"/>
    </source>
</evidence>
<keyword evidence="7 11" id="KW-0067">ATP-binding</keyword>
<gene>
    <name evidence="14" type="ORF">FSCOSCO3_A033649</name>
</gene>
<dbReference type="PANTHER" id="PTHR24058">
    <property type="entry name" value="DUAL SPECIFICITY PROTEIN KINASE"/>
    <property type="match status" value="1"/>
</dbReference>
<organism evidence="14 15">
    <name type="scientific">Scomber scombrus</name>
    <name type="common">Atlantic mackerel</name>
    <name type="synonym">Scomber vernalis</name>
    <dbReference type="NCBI Taxonomy" id="13677"/>
    <lineage>
        <taxon>Eukaryota</taxon>
        <taxon>Metazoa</taxon>
        <taxon>Chordata</taxon>
        <taxon>Craniata</taxon>
        <taxon>Vertebrata</taxon>
        <taxon>Euteleostomi</taxon>
        <taxon>Actinopterygii</taxon>
        <taxon>Neopterygii</taxon>
        <taxon>Teleostei</taxon>
        <taxon>Neoteleostei</taxon>
        <taxon>Acanthomorphata</taxon>
        <taxon>Pelagiaria</taxon>
        <taxon>Scombriformes</taxon>
        <taxon>Scombridae</taxon>
        <taxon>Scomber</taxon>
    </lineage>
</organism>
<evidence type="ECO:0000256" key="9">
    <source>
        <dbReference type="ARBA" id="ARBA00049308"/>
    </source>
</evidence>
<evidence type="ECO:0000313" key="15">
    <source>
        <dbReference type="Proteomes" id="UP001314229"/>
    </source>
</evidence>
<dbReference type="Gene3D" id="2.10.80.10">
    <property type="entry name" value="Lipase, subunit A"/>
    <property type="match status" value="1"/>
</dbReference>
<accession>A0AAV1PHG5</accession>
<dbReference type="EC" id="2.7.12.1" evidence="2"/>
<evidence type="ECO:0000313" key="14">
    <source>
        <dbReference type="EMBL" id="CAK6969947.1"/>
    </source>
</evidence>
<evidence type="ECO:0000259" key="13">
    <source>
        <dbReference type="PROSITE" id="PS50011"/>
    </source>
</evidence>
<evidence type="ECO:0000256" key="8">
    <source>
        <dbReference type="ARBA" id="ARBA00049003"/>
    </source>
</evidence>
<evidence type="ECO:0000256" key="10">
    <source>
        <dbReference type="ARBA" id="ARBA00051680"/>
    </source>
</evidence>
<dbReference type="Gene3D" id="1.10.510.10">
    <property type="entry name" value="Transferase(Phosphotransferase) domain 1"/>
    <property type="match status" value="1"/>
</dbReference>
<dbReference type="GO" id="GO:0030178">
    <property type="term" value="P:negative regulation of Wnt signaling pathway"/>
    <property type="evidence" value="ECO:0007669"/>
    <property type="project" value="InterPro"/>
</dbReference>
<dbReference type="InterPro" id="IPR008271">
    <property type="entry name" value="Ser/Thr_kinase_AS"/>
</dbReference>
<dbReference type="GO" id="GO:0005856">
    <property type="term" value="C:cytoskeleton"/>
    <property type="evidence" value="ECO:0007669"/>
    <property type="project" value="TreeGrafter"/>
</dbReference>
<evidence type="ECO:0000256" key="4">
    <source>
        <dbReference type="ARBA" id="ARBA00022679"/>
    </source>
</evidence>
<dbReference type="Gene3D" id="3.30.200.20">
    <property type="entry name" value="Phosphorylase Kinase, domain 1"/>
    <property type="match status" value="1"/>
</dbReference>
<feature type="binding site" evidence="11">
    <location>
        <position position="276"/>
    </location>
    <ligand>
        <name>ATP</name>
        <dbReference type="ChEBI" id="CHEBI:30616"/>
    </ligand>
</feature>
<sequence>MATPMIQQDKNARKGTVIIRRAVTDEGLKHPQQTVLPQITKGSPTTQQDLRKTHLRVLSAVAEGSLKTQQDFSHTQLPVLPTITKDSLKTQQDFSSTELPVLPPILKAPKKTQLMFSPHQNIVPPKAHTQKITFQHPAIQQQGNMQKSKTKKVCKPKEKQKVKEKPTVERTALTPETVLRESKSYLTDYELEEVKGYKEVWFLGEKAHKTRYSNLTENKDNKSANFGYDNKEGFYKVVMNDHLAYRYEVLQGIGVGYSGQVLKCMDHKCMEMVAIKVIRNQFSFNLLGKTEVQILKTLQNTDEDISSIVQMKDHFYFRNHICISFELLEKDLYQALKETNKRGLDEKEVRKYAIDMLKCLQTLQKNKIIHGDLKPENILLKKKGSVHHAAVTDFGGSCFMRYGDQPLIYTLYYKSPEVFLGQVYNTASDMWSLGCILAELMRGHPLFCGDDNAEHFSSIMKVMFLRDNSAYSDGVPLKIADIRLHRRILHQQLNSQDADFLDFIKCCFEYDPGKRLTPEEALQHPWIQKKDKTAAVKDAEPTRPINTSQLCPIFKPHPFDLYIYLLKSNLNLFHAIKPHSFQFITPTTTTPPQTFQIKRIQLCAAVRPPCVTLLRIQEGETERDRNGEAKMSGIMLLSVSFSLCLLWATGGVARSGTLILRDALEHGPVSLNDMFREVEELMEDTQHILEEAVDQITTESAKSSLMPLDVLLNYHNETKKTLKDGDRSVRILDRTDKETNNETGETQMSHIHMEITGQWNSVDHECMVDEDCGDLKYCLYGIENSKCLPCIPTDMPCTTDEECCSDQMCVWGQCTVNATKGTEGTICQGQSDCRLDLCCAFQRELLFPVCNPKPGKGESCLNHPNLLMDMLAWDLEGPRDHCPCADDLQCRPHGRGSVCGE</sequence>